<comment type="pathway">
    <text evidence="1">Lipid metabolism.</text>
</comment>
<evidence type="ECO:0000259" key="47">
    <source>
        <dbReference type="PROSITE" id="PS52004"/>
    </source>
</evidence>
<dbReference type="InterPro" id="IPR016039">
    <property type="entry name" value="Thiolase-like"/>
</dbReference>
<dbReference type="Gene3D" id="1.10.1200.10">
    <property type="entry name" value="ACP-like"/>
    <property type="match status" value="1"/>
</dbReference>
<evidence type="ECO:0000256" key="14">
    <source>
        <dbReference type="ARBA" id="ARBA00023402"/>
    </source>
</evidence>
<dbReference type="InterPro" id="IPR014030">
    <property type="entry name" value="Ketoacyl_synth_N"/>
</dbReference>
<evidence type="ECO:0000256" key="13">
    <source>
        <dbReference type="ARBA" id="ARBA00023401"/>
    </source>
</evidence>
<feature type="active site" description="Proton donor; for dehydratase activity" evidence="46">
    <location>
        <position position="1058"/>
    </location>
</feature>
<comment type="catalytic activity">
    <reaction evidence="31">
        <text>a fatty acyl-[ACP] + malonyl-[ACP] + H(+) = a 3-oxoacyl-[ACP] + holo-[ACP] + CO2</text>
        <dbReference type="Rhea" id="RHEA:22836"/>
        <dbReference type="Rhea" id="RHEA-COMP:9623"/>
        <dbReference type="Rhea" id="RHEA-COMP:9685"/>
        <dbReference type="Rhea" id="RHEA-COMP:9916"/>
        <dbReference type="Rhea" id="RHEA-COMP:14125"/>
        <dbReference type="ChEBI" id="CHEBI:15378"/>
        <dbReference type="ChEBI" id="CHEBI:16526"/>
        <dbReference type="ChEBI" id="CHEBI:64479"/>
        <dbReference type="ChEBI" id="CHEBI:78449"/>
        <dbReference type="ChEBI" id="CHEBI:78776"/>
        <dbReference type="ChEBI" id="CHEBI:138651"/>
        <dbReference type="EC" id="2.3.1.41"/>
    </reaction>
    <physiologicalReaction direction="left-to-right" evidence="31">
        <dbReference type="Rhea" id="RHEA:22837"/>
    </physiologicalReaction>
</comment>
<comment type="catalytic activity">
    <reaction evidence="25">
        <text>3-oxobutanoyl-[ACP] + NADPH + H(+) = (3R)-hydroxybutanoyl-[ACP] + NADP(+)</text>
        <dbReference type="Rhea" id="RHEA:41804"/>
        <dbReference type="Rhea" id="RHEA-COMP:9625"/>
        <dbReference type="Rhea" id="RHEA-COMP:9626"/>
        <dbReference type="ChEBI" id="CHEBI:15378"/>
        <dbReference type="ChEBI" id="CHEBI:57783"/>
        <dbReference type="ChEBI" id="CHEBI:58349"/>
        <dbReference type="ChEBI" id="CHEBI:78450"/>
        <dbReference type="ChEBI" id="CHEBI:78451"/>
    </reaction>
    <physiologicalReaction direction="left-to-right" evidence="25">
        <dbReference type="Rhea" id="RHEA:41805"/>
    </physiologicalReaction>
</comment>
<dbReference type="Gene3D" id="3.30.70.3290">
    <property type="match status" value="1"/>
</dbReference>
<dbReference type="InterPro" id="IPR032821">
    <property type="entry name" value="PKS_assoc"/>
</dbReference>
<evidence type="ECO:0000256" key="32">
    <source>
        <dbReference type="ARBA" id="ARBA00048571"/>
    </source>
</evidence>
<protein>
    <submittedName>
        <fullName evidence="50">Fatty acid synthase-like</fullName>
    </submittedName>
</protein>
<evidence type="ECO:0000256" key="7">
    <source>
        <dbReference type="ARBA" id="ARBA00023351"/>
    </source>
</evidence>
<comment type="catalytic activity">
    <reaction evidence="26">
        <text>acetyl-[ACP] + malonyl-[ACP] + H(+) = 3-oxobutanoyl-[ACP] + holo-[ACP] + CO2</text>
        <dbReference type="Rhea" id="RHEA:41800"/>
        <dbReference type="Rhea" id="RHEA-COMP:9621"/>
        <dbReference type="Rhea" id="RHEA-COMP:9623"/>
        <dbReference type="Rhea" id="RHEA-COMP:9625"/>
        <dbReference type="Rhea" id="RHEA-COMP:9685"/>
        <dbReference type="ChEBI" id="CHEBI:15378"/>
        <dbReference type="ChEBI" id="CHEBI:16526"/>
        <dbReference type="ChEBI" id="CHEBI:64479"/>
        <dbReference type="ChEBI" id="CHEBI:78446"/>
        <dbReference type="ChEBI" id="CHEBI:78449"/>
        <dbReference type="ChEBI" id="CHEBI:78450"/>
    </reaction>
    <physiologicalReaction direction="left-to-right" evidence="26">
        <dbReference type="Rhea" id="RHEA:41801"/>
    </physiologicalReaction>
</comment>
<evidence type="ECO:0000256" key="24">
    <source>
        <dbReference type="ARBA" id="ARBA00047897"/>
    </source>
</evidence>
<dbReference type="SMART" id="SM00829">
    <property type="entry name" value="PKS_ER"/>
    <property type="match status" value="1"/>
</dbReference>
<dbReference type="InterPro" id="IPR036736">
    <property type="entry name" value="ACP-like_sf"/>
</dbReference>
<comment type="catalytic activity">
    <reaction evidence="17">
        <text>hexanoyl-[ACP] + malonyl-[ACP] + H(+) = 3-oxooctanoyl-[ACP] + holo-[ACP] + CO2</text>
        <dbReference type="Rhea" id="RHEA:41836"/>
        <dbReference type="Rhea" id="RHEA-COMP:9623"/>
        <dbReference type="Rhea" id="RHEA-COMP:9632"/>
        <dbReference type="Rhea" id="RHEA-COMP:9633"/>
        <dbReference type="Rhea" id="RHEA-COMP:9685"/>
        <dbReference type="ChEBI" id="CHEBI:15378"/>
        <dbReference type="ChEBI" id="CHEBI:16526"/>
        <dbReference type="ChEBI" id="CHEBI:64479"/>
        <dbReference type="ChEBI" id="CHEBI:78449"/>
        <dbReference type="ChEBI" id="CHEBI:78459"/>
        <dbReference type="ChEBI" id="CHEBI:78460"/>
    </reaction>
    <physiologicalReaction direction="left-to-right" evidence="17">
        <dbReference type="Rhea" id="RHEA:41837"/>
    </physiologicalReaction>
</comment>
<comment type="catalytic activity">
    <reaction evidence="24">
        <text>(2E)-hexenoyl-[ACP] + NADPH + H(+) = hexanoyl-[ACP] + NADP(+)</text>
        <dbReference type="Rhea" id="RHEA:41832"/>
        <dbReference type="Rhea" id="RHEA-COMP:9631"/>
        <dbReference type="Rhea" id="RHEA-COMP:9632"/>
        <dbReference type="ChEBI" id="CHEBI:15378"/>
        <dbReference type="ChEBI" id="CHEBI:57783"/>
        <dbReference type="ChEBI" id="CHEBI:58349"/>
        <dbReference type="ChEBI" id="CHEBI:78458"/>
        <dbReference type="ChEBI" id="CHEBI:78459"/>
    </reaction>
    <physiologicalReaction direction="left-to-right" evidence="24">
        <dbReference type="Rhea" id="RHEA:41833"/>
    </physiologicalReaction>
</comment>
<dbReference type="InterPro" id="IPR016036">
    <property type="entry name" value="Malonyl_transacylase_ACP-bd"/>
</dbReference>
<evidence type="ECO:0000256" key="45">
    <source>
        <dbReference type="ARBA" id="ARBA00049533"/>
    </source>
</evidence>
<dbReference type="InterPro" id="IPR016035">
    <property type="entry name" value="Acyl_Trfase/lysoPLipase"/>
</dbReference>
<evidence type="ECO:0000259" key="48">
    <source>
        <dbReference type="PROSITE" id="PS52019"/>
    </source>
</evidence>
<comment type="catalytic activity">
    <reaction evidence="23">
        <text>(2E)-hexadecenoyl-[ACP] + NADPH + H(+) = hexadecanoyl-[ACP] + NADP(+)</text>
        <dbReference type="Rhea" id="RHEA:41912"/>
        <dbReference type="Rhea" id="RHEA-COMP:9651"/>
        <dbReference type="Rhea" id="RHEA-COMP:9652"/>
        <dbReference type="ChEBI" id="CHEBI:15378"/>
        <dbReference type="ChEBI" id="CHEBI:57783"/>
        <dbReference type="ChEBI" id="CHEBI:58349"/>
        <dbReference type="ChEBI" id="CHEBI:78481"/>
        <dbReference type="ChEBI" id="CHEBI:78483"/>
    </reaction>
    <physiologicalReaction direction="left-to-right" evidence="23">
        <dbReference type="Rhea" id="RHEA:41913"/>
    </physiologicalReaction>
</comment>
<keyword evidence="4" id="KW-0663">Pyridoxal phosphate</keyword>
<evidence type="ECO:0000256" key="29">
    <source>
        <dbReference type="ARBA" id="ARBA00048289"/>
    </source>
</evidence>
<evidence type="ECO:0000256" key="10">
    <source>
        <dbReference type="ARBA" id="ARBA00023394"/>
    </source>
</evidence>
<evidence type="ECO:0000256" key="21">
    <source>
        <dbReference type="ARBA" id="ARBA00047500"/>
    </source>
</evidence>
<evidence type="ECO:0000256" key="8">
    <source>
        <dbReference type="ARBA" id="ARBA00023373"/>
    </source>
</evidence>
<evidence type="ECO:0000256" key="40">
    <source>
        <dbReference type="ARBA" id="ARBA00049263"/>
    </source>
</evidence>
<comment type="function">
    <text evidence="15">Fatty acid synthetase is a multifunctional enzyme that catalyzes the de novo biosynthesis of long-chain saturated fatty acids starting from acetyl-CoA and malonyl-CoA in the presence of NADPH. This multifunctional protein contains 7 catalytic activities and a site for the binding of the prosthetic group 4'-phosphopantetheine of the acyl carrier protein ([ACP]) domain.</text>
</comment>
<evidence type="ECO:0000256" key="5">
    <source>
        <dbReference type="ARBA" id="ARBA00022990"/>
    </source>
</evidence>
<comment type="catalytic activity">
    <reaction evidence="41">
        <text>3-oxohexadecanoyl-[ACP] + NADPH + H(+) = (3R)-hydroxyhexadecanoyl-[ACP] + NADP(+)</text>
        <dbReference type="Rhea" id="RHEA:41904"/>
        <dbReference type="Rhea" id="RHEA-COMP:9649"/>
        <dbReference type="Rhea" id="RHEA-COMP:9650"/>
        <dbReference type="ChEBI" id="CHEBI:15378"/>
        <dbReference type="ChEBI" id="CHEBI:57783"/>
        <dbReference type="ChEBI" id="CHEBI:58349"/>
        <dbReference type="ChEBI" id="CHEBI:78478"/>
        <dbReference type="ChEBI" id="CHEBI:78480"/>
    </reaction>
    <physiologicalReaction direction="left-to-right" evidence="41">
        <dbReference type="Rhea" id="RHEA:41905"/>
    </physiologicalReaction>
</comment>
<dbReference type="Pfam" id="PF00975">
    <property type="entry name" value="Thioesterase"/>
    <property type="match status" value="1"/>
</dbReference>
<comment type="catalytic activity">
    <reaction evidence="29">
        <text>tetradecanoyl-[ACP] + H2O = tetradecanoate + holo-[ACP] + H(+)</text>
        <dbReference type="Rhea" id="RHEA:30123"/>
        <dbReference type="Rhea" id="RHEA-COMP:9648"/>
        <dbReference type="Rhea" id="RHEA-COMP:9685"/>
        <dbReference type="ChEBI" id="CHEBI:15377"/>
        <dbReference type="ChEBI" id="CHEBI:15378"/>
        <dbReference type="ChEBI" id="CHEBI:30807"/>
        <dbReference type="ChEBI" id="CHEBI:64479"/>
        <dbReference type="ChEBI" id="CHEBI:78477"/>
        <dbReference type="EC" id="3.1.2.14"/>
    </reaction>
    <physiologicalReaction direction="left-to-right" evidence="29">
        <dbReference type="Rhea" id="RHEA:30124"/>
    </physiologicalReaction>
</comment>
<dbReference type="SUPFAM" id="SSF51735">
    <property type="entry name" value="NAD(P)-binding Rossmann-fold domains"/>
    <property type="match status" value="1"/>
</dbReference>
<feature type="region of interest" description="C-terminal hotdog fold" evidence="46">
    <location>
        <begin position="1009"/>
        <end position="1130"/>
    </location>
</feature>
<evidence type="ECO:0000256" key="42">
    <source>
        <dbReference type="ARBA" id="ARBA00049422"/>
    </source>
</evidence>
<evidence type="ECO:0000256" key="44">
    <source>
        <dbReference type="ARBA" id="ARBA00049521"/>
    </source>
</evidence>
<dbReference type="Pfam" id="PF00698">
    <property type="entry name" value="Acyl_transf_1"/>
    <property type="match status" value="1"/>
</dbReference>
<dbReference type="CDD" id="cd00833">
    <property type="entry name" value="PKS"/>
    <property type="match status" value="1"/>
</dbReference>
<proteinExistence type="predicted"/>
<evidence type="ECO:0000313" key="50">
    <source>
        <dbReference type="RefSeq" id="XP_052748607.1"/>
    </source>
</evidence>
<dbReference type="InterPro" id="IPR020841">
    <property type="entry name" value="PKS_Beta-ketoAc_synthase_dom"/>
</dbReference>
<comment type="catalytic activity">
    <reaction evidence="38">
        <text>decanoyl-[ACP] + malonyl-[ACP] + H(+) = 3-oxododecanoyl-[ACP] + holo-[ACP] + CO2</text>
        <dbReference type="Rhea" id="RHEA:41868"/>
        <dbReference type="Rhea" id="RHEA-COMP:9623"/>
        <dbReference type="Rhea" id="RHEA-COMP:9640"/>
        <dbReference type="Rhea" id="RHEA-COMP:9641"/>
        <dbReference type="Rhea" id="RHEA-COMP:9685"/>
        <dbReference type="ChEBI" id="CHEBI:15378"/>
        <dbReference type="ChEBI" id="CHEBI:16526"/>
        <dbReference type="ChEBI" id="CHEBI:64479"/>
        <dbReference type="ChEBI" id="CHEBI:78449"/>
        <dbReference type="ChEBI" id="CHEBI:78468"/>
        <dbReference type="ChEBI" id="CHEBI:78469"/>
    </reaction>
    <physiologicalReaction direction="left-to-right" evidence="38">
        <dbReference type="Rhea" id="RHEA:41869"/>
    </physiologicalReaction>
</comment>
<evidence type="ECO:0000256" key="23">
    <source>
        <dbReference type="ARBA" id="ARBA00047810"/>
    </source>
</evidence>
<dbReference type="Pfam" id="PF16197">
    <property type="entry name" value="KAsynt_C_assoc"/>
    <property type="match status" value="1"/>
</dbReference>
<dbReference type="GeneID" id="113523091"/>
<evidence type="ECO:0000256" key="9">
    <source>
        <dbReference type="ARBA" id="ARBA00023388"/>
    </source>
</evidence>
<evidence type="ECO:0000256" key="36">
    <source>
        <dbReference type="ARBA" id="ARBA00048935"/>
    </source>
</evidence>
<evidence type="ECO:0000256" key="37">
    <source>
        <dbReference type="ARBA" id="ARBA00049019"/>
    </source>
</evidence>
<evidence type="ECO:0000256" key="20">
    <source>
        <dbReference type="ARBA" id="ARBA00047451"/>
    </source>
</evidence>
<comment type="catalytic activity">
    <reaction evidence="16">
        <text>3-oxooctadecanoyl-[ACP] + NADPH + H(+) = (3R)-hydroxyoctadecanoyl-[ACP] + NADP(+)</text>
        <dbReference type="Rhea" id="RHEA:41920"/>
        <dbReference type="Rhea" id="RHEA-COMP:9653"/>
        <dbReference type="Rhea" id="RHEA-COMP:9654"/>
        <dbReference type="ChEBI" id="CHEBI:15378"/>
        <dbReference type="ChEBI" id="CHEBI:57783"/>
        <dbReference type="ChEBI" id="CHEBI:58349"/>
        <dbReference type="ChEBI" id="CHEBI:78487"/>
        <dbReference type="ChEBI" id="CHEBI:78488"/>
    </reaction>
    <physiologicalReaction direction="left-to-right" evidence="16">
        <dbReference type="Rhea" id="RHEA:41921"/>
    </physiologicalReaction>
</comment>
<comment type="catalytic activity">
    <reaction evidence="10">
        <text>a (3R)-hydroxyacyl-[ACP] = a (2E)-enoyl-[ACP] + H2O</text>
        <dbReference type="Rhea" id="RHEA:13097"/>
        <dbReference type="Rhea" id="RHEA-COMP:9925"/>
        <dbReference type="Rhea" id="RHEA-COMP:9945"/>
        <dbReference type="ChEBI" id="CHEBI:15377"/>
        <dbReference type="ChEBI" id="CHEBI:78784"/>
        <dbReference type="ChEBI" id="CHEBI:78827"/>
        <dbReference type="EC" id="4.2.1.59"/>
    </reaction>
    <physiologicalReaction direction="left-to-right" evidence="10">
        <dbReference type="Rhea" id="RHEA:13098"/>
    </physiologicalReaction>
</comment>
<dbReference type="Pfam" id="PF00109">
    <property type="entry name" value="ketoacyl-synt"/>
    <property type="match status" value="1"/>
</dbReference>
<comment type="catalytic activity">
    <reaction evidence="32">
        <text>3-oxohexanoyl-[ACP] + NADPH + H(+) = (3R)-hydroxyhexanoyl-[ACP] + NADP(+)</text>
        <dbReference type="Rhea" id="RHEA:41824"/>
        <dbReference type="Rhea" id="RHEA-COMP:9629"/>
        <dbReference type="Rhea" id="RHEA-COMP:9630"/>
        <dbReference type="ChEBI" id="CHEBI:15378"/>
        <dbReference type="ChEBI" id="CHEBI:57783"/>
        <dbReference type="ChEBI" id="CHEBI:58349"/>
        <dbReference type="ChEBI" id="CHEBI:78456"/>
        <dbReference type="ChEBI" id="CHEBI:78457"/>
    </reaction>
    <physiologicalReaction direction="left-to-right" evidence="32">
        <dbReference type="Rhea" id="RHEA:41825"/>
    </physiologicalReaction>
</comment>
<dbReference type="Gene3D" id="3.40.50.1820">
    <property type="entry name" value="alpha/beta hydrolase"/>
    <property type="match status" value="1"/>
</dbReference>
<evidence type="ECO:0000256" key="43">
    <source>
        <dbReference type="ARBA" id="ARBA00049449"/>
    </source>
</evidence>
<comment type="catalytic activity">
    <reaction evidence="7">
        <text>(3R)-hydroxydodecanoyl-[ACP] = (2E)-dodecenoyl-[ACP] + H2O</text>
        <dbReference type="Rhea" id="RHEA:41876"/>
        <dbReference type="Rhea" id="RHEA-COMP:9642"/>
        <dbReference type="Rhea" id="RHEA-COMP:9643"/>
        <dbReference type="ChEBI" id="CHEBI:15377"/>
        <dbReference type="ChEBI" id="CHEBI:78470"/>
        <dbReference type="ChEBI" id="CHEBI:78472"/>
    </reaction>
    <physiologicalReaction direction="left-to-right" evidence="7">
        <dbReference type="Rhea" id="RHEA:41877"/>
    </physiologicalReaction>
</comment>
<dbReference type="Pfam" id="PF21149">
    <property type="entry name" value="FAS_pseudo-KR"/>
    <property type="match status" value="1"/>
</dbReference>
<evidence type="ECO:0000256" key="1">
    <source>
        <dbReference type="ARBA" id="ARBA00005189"/>
    </source>
</evidence>
<evidence type="ECO:0000256" key="2">
    <source>
        <dbReference type="ARBA" id="ARBA00022679"/>
    </source>
</evidence>
<dbReference type="SMART" id="SM00827">
    <property type="entry name" value="PKS_AT"/>
    <property type="match status" value="1"/>
</dbReference>
<comment type="catalytic activity">
    <reaction evidence="9">
        <text>(3R)-hydroxydecanoyl-[ACP] = (2E)-decenoyl-[ACP] + H2O</text>
        <dbReference type="Rhea" id="RHEA:41860"/>
        <dbReference type="Rhea" id="RHEA-COMP:9638"/>
        <dbReference type="Rhea" id="RHEA-COMP:9639"/>
        <dbReference type="ChEBI" id="CHEBI:15377"/>
        <dbReference type="ChEBI" id="CHEBI:78466"/>
        <dbReference type="ChEBI" id="CHEBI:78467"/>
    </reaction>
    <physiologicalReaction direction="left-to-right" evidence="9">
        <dbReference type="Rhea" id="RHEA:41861"/>
    </physiologicalReaction>
</comment>
<evidence type="ECO:0000256" key="17">
    <source>
        <dbReference type="ARBA" id="ARBA00047394"/>
    </source>
</evidence>
<dbReference type="SUPFAM" id="SSF55048">
    <property type="entry name" value="Probable ACP-binding domain of malonyl-CoA ACP transacylase"/>
    <property type="match status" value="1"/>
</dbReference>
<comment type="catalytic activity">
    <reaction evidence="18">
        <text>a (3R)-hydroxyacyl-[ACP] + NADP(+) = a 3-oxoacyl-[ACP] + NADPH + H(+)</text>
        <dbReference type="Rhea" id="RHEA:17397"/>
        <dbReference type="Rhea" id="RHEA-COMP:9916"/>
        <dbReference type="Rhea" id="RHEA-COMP:9945"/>
        <dbReference type="ChEBI" id="CHEBI:15378"/>
        <dbReference type="ChEBI" id="CHEBI:57783"/>
        <dbReference type="ChEBI" id="CHEBI:58349"/>
        <dbReference type="ChEBI" id="CHEBI:78776"/>
        <dbReference type="ChEBI" id="CHEBI:78827"/>
        <dbReference type="EC" id="1.1.1.100"/>
    </reaction>
    <physiologicalReaction direction="right-to-left" evidence="18">
        <dbReference type="Rhea" id="RHEA:17399"/>
    </physiologicalReaction>
</comment>
<keyword evidence="3" id="KW-0702">S-nitrosylation</keyword>
<organism evidence="49 50">
    <name type="scientific">Galleria mellonella</name>
    <name type="common">Greater wax moth</name>
    <dbReference type="NCBI Taxonomy" id="7137"/>
    <lineage>
        <taxon>Eukaryota</taxon>
        <taxon>Metazoa</taxon>
        <taxon>Ecdysozoa</taxon>
        <taxon>Arthropoda</taxon>
        <taxon>Hexapoda</taxon>
        <taxon>Insecta</taxon>
        <taxon>Pterygota</taxon>
        <taxon>Neoptera</taxon>
        <taxon>Endopterygota</taxon>
        <taxon>Lepidoptera</taxon>
        <taxon>Glossata</taxon>
        <taxon>Ditrysia</taxon>
        <taxon>Pyraloidea</taxon>
        <taxon>Pyralidae</taxon>
        <taxon>Galleriinae</taxon>
        <taxon>Galleria</taxon>
    </lineage>
</organism>
<evidence type="ECO:0000256" key="26">
    <source>
        <dbReference type="ARBA" id="ARBA00047961"/>
    </source>
</evidence>
<comment type="catalytic activity">
    <reaction evidence="11">
        <text>(3R)-hydroxytetradecanoyl-[ACP] = (2E)-tetradecenoyl-[ACP] + H2O</text>
        <dbReference type="Rhea" id="RHEA:41892"/>
        <dbReference type="Rhea" id="RHEA-COMP:9646"/>
        <dbReference type="Rhea" id="RHEA-COMP:9647"/>
        <dbReference type="ChEBI" id="CHEBI:15377"/>
        <dbReference type="ChEBI" id="CHEBI:78474"/>
        <dbReference type="ChEBI" id="CHEBI:78475"/>
    </reaction>
    <physiologicalReaction direction="left-to-right" evidence="11">
        <dbReference type="Rhea" id="RHEA:41893"/>
    </physiologicalReaction>
</comment>
<evidence type="ECO:0000256" key="27">
    <source>
        <dbReference type="ARBA" id="ARBA00048051"/>
    </source>
</evidence>
<comment type="catalytic activity">
    <reaction evidence="39">
        <text>(2E)-tetradecenoyl-[ACP] + NADPH + H(+) = tetradecanoyl-[ACP] + NADP(+)</text>
        <dbReference type="Rhea" id="RHEA:41896"/>
        <dbReference type="Rhea" id="RHEA-COMP:9647"/>
        <dbReference type="Rhea" id="RHEA-COMP:9648"/>
        <dbReference type="ChEBI" id="CHEBI:15378"/>
        <dbReference type="ChEBI" id="CHEBI:57783"/>
        <dbReference type="ChEBI" id="CHEBI:58349"/>
        <dbReference type="ChEBI" id="CHEBI:78475"/>
        <dbReference type="ChEBI" id="CHEBI:78477"/>
    </reaction>
    <physiologicalReaction direction="left-to-right" evidence="39">
        <dbReference type="Rhea" id="RHEA:41897"/>
    </physiologicalReaction>
</comment>
<comment type="catalytic activity">
    <reaction evidence="30">
        <text>(2E)-octenoyl-[ACP] + NADPH + H(+) = octanoyl-[ACP] + NADP(+)</text>
        <dbReference type="Rhea" id="RHEA:41848"/>
        <dbReference type="Rhea" id="RHEA-COMP:9635"/>
        <dbReference type="Rhea" id="RHEA-COMP:9636"/>
        <dbReference type="ChEBI" id="CHEBI:15378"/>
        <dbReference type="ChEBI" id="CHEBI:57783"/>
        <dbReference type="ChEBI" id="CHEBI:58349"/>
        <dbReference type="ChEBI" id="CHEBI:78462"/>
        <dbReference type="ChEBI" id="CHEBI:78463"/>
    </reaction>
    <physiologicalReaction direction="left-to-right" evidence="30">
        <dbReference type="Rhea" id="RHEA:41849"/>
    </physiologicalReaction>
</comment>
<comment type="catalytic activity">
    <reaction evidence="21">
        <text>(2E)-butenoyl-[ACP] + NADPH + H(+) = butanoyl-[ACP] + NADP(+)</text>
        <dbReference type="Rhea" id="RHEA:41812"/>
        <dbReference type="Rhea" id="RHEA-COMP:9627"/>
        <dbReference type="Rhea" id="RHEA-COMP:9628"/>
        <dbReference type="ChEBI" id="CHEBI:15378"/>
        <dbReference type="ChEBI" id="CHEBI:57783"/>
        <dbReference type="ChEBI" id="CHEBI:58349"/>
        <dbReference type="ChEBI" id="CHEBI:78453"/>
        <dbReference type="ChEBI" id="CHEBI:78454"/>
    </reaction>
    <physiologicalReaction direction="left-to-right" evidence="21">
        <dbReference type="Rhea" id="RHEA:41813"/>
    </physiologicalReaction>
</comment>
<dbReference type="CDD" id="cd05195">
    <property type="entry name" value="enoyl_red"/>
    <property type="match status" value="1"/>
</dbReference>
<dbReference type="InterPro" id="IPR020843">
    <property type="entry name" value="ER"/>
</dbReference>
<keyword evidence="5" id="KW-0007">Acetylation</keyword>
<dbReference type="InterPro" id="IPR014043">
    <property type="entry name" value="Acyl_transferase_dom"/>
</dbReference>
<evidence type="ECO:0000256" key="16">
    <source>
        <dbReference type="ARBA" id="ARBA00047300"/>
    </source>
</evidence>
<feature type="domain" description="PKS/mFAS DH" evidence="48">
    <location>
        <begin position="867"/>
        <end position="1130"/>
    </location>
</feature>
<dbReference type="SUPFAM" id="SSF50129">
    <property type="entry name" value="GroES-like"/>
    <property type="match status" value="1"/>
</dbReference>
<evidence type="ECO:0000256" key="6">
    <source>
        <dbReference type="ARBA" id="ARBA00023332"/>
    </source>
</evidence>
<comment type="catalytic activity">
    <reaction evidence="27">
        <text>hexadecanoyl-[ACP] + malonyl-[ACP] + H(+) = 3-oxooctadecanoyl-[ACP] + holo-[ACP] + CO2</text>
        <dbReference type="Rhea" id="RHEA:41916"/>
        <dbReference type="Rhea" id="RHEA-COMP:9623"/>
        <dbReference type="Rhea" id="RHEA-COMP:9652"/>
        <dbReference type="Rhea" id="RHEA-COMP:9653"/>
        <dbReference type="Rhea" id="RHEA-COMP:9685"/>
        <dbReference type="ChEBI" id="CHEBI:15378"/>
        <dbReference type="ChEBI" id="CHEBI:16526"/>
        <dbReference type="ChEBI" id="CHEBI:64479"/>
        <dbReference type="ChEBI" id="CHEBI:78449"/>
        <dbReference type="ChEBI" id="CHEBI:78483"/>
        <dbReference type="ChEBI" id="CHEBI:78487"/>
    </reaction>
    <physiologicalReaction direction="left-to-right" evidence="27">
        <dbReference type="Rhea" id="RHEA:41917"/>
    </physiologicalReaction>
</comment>
<evidence type="ECO:0000256" key="34">
    <source>
        <dbReference type="ARBA" id="ARBA00048691"/>
    </source>
</evidence>
<dbReference type="PROSITE" id="PS52019">
    <property type="entry name" value="PKS_MFAS_DH"/>
    <property type="match status" value="1"/>
</dbReference>
<evidence type="ECO:0000256" key="12">
    <source>
        <dbReference type="ARBA" id="ARBA00023399"/>
    </source>
</evidence>
<dbReference type="InterPro" id="IPR049391">
    <property type="entry name" value="FAS_pseudo-KR"/>
</dbReference>
<comment type="catalytic activity">
    <reaction evidence="12">
        <text>(3R)-hydroxyoctadecanoyl-[ACP] = (2E)-octadecenoyl-[ACP] + H2O</text>
        <dbReference type="Rhea" id="RHEA:41924"/>
        <dbReference type="Rhea" id="RHEA-COMP:9654"/>
        <dbReference type="Rhea" id="RHEA-COMP:9655"/>
        <dbReference type="ChEBI" id="CHEBI:15377"/>
        <dbReference type="ChEBI" id="CHEBI:78488"/>
        <dbReference type="ChEBI" id="CHEBI:78489"/>
    </reaction>
    <physiologicalReaction direction="left-to-right" evidence="12">
        <dbReference type="Rhea" id="RHEA:41925"/>
    </physiologicalReaction>
</comment>
<dbReference type="SUPFAM" id="SSF52151">
    <property type="entry name" value="FabD/lysophospholipase-like"/>
    <property type="match status" value="1"/>
</dbReference>
<dbReference type="RefSeq" id="XP_052748607.1">
    <property type="nucleotide sequence ID" value="XM_052892647.1"/>
</dbReference>
<comment type="catalytic activity">
    <reaction evidence="20">
        <text>tetradecanoyl-[ACP] + malonyl-[ACP] + H(+) = 3-oxohexadecanoyl-[ACP] + holo-[ACP] + CO2</text>
        <dbReference type="Rhea" id="RHEA:41900"/>
        <dbReference type="Rhea" id="RHEA-COMP:9623"/>
        <dbReference type="Rhea" id="RHEA-COMP:9648"/>
        <dbReference type="Rhea" id="RHEA-COMP:9649"/>
        <dbReference type="Rhea" id="RHEA-COMP:9685"/>
        <dbReference type="ChEBI" id="CHEBI:15378"/>
        <dbReference type="ChEBI" id="CHEBI:16526"/>
        <dbReference type="ChEBI" id="CHEBI:64479"/>
        <dbReference type="ChEBI" id="CHEBI:78449"/>
        <dbReference type="ChEBI" id="CHEBI:78477"/>
        <dbReference type="ChEBI" id="CHEBI:78478"/>
    </reaction>
    <physiologicalReaction direction="left-to-right" evidence="20">
        <dbReference type="Rhea" id="RHEA:41901"/>
    </physiologicalReaction>
</comment>
<feature type="active site" description="Proton acceptor; for dehydratase activity" evidence="46">
    <location>
        <position position="904"/>
    </location>
</feature>
<comment type="catalytic activity">
    <reaction evidence="36">
        <text>3-oxotetradecanoyl-[ACP] + NADPH + H(+) = (3R)-hydroxytetradecanoyl-[ACP] + NADP(+)</text>
        <dbReference type="Rhea" id="RHEA:41888"/>
        <dbReference type="Rhea" id="RHEA-COMP:9645"/>
        <dbReference type="Rhea" id="RHEA-COMP:9646"/>
        <dbReference type="ChEBI" id="CHEBI:15378"/>
        <dbReference type="ChEBI" id="CHEBI:57783"/>
        <dbReference type="ChEBI" id="CHEBI:58349"/>
        <dbReference type="ChEBI" id="CHEBI:78473"/>
        <dbReference type="ChEBI" id="CHEBI:78474"/>
    </reaction>
    <physiologicalReaction direction="left-to-right" evidence="36">
        <dbReference type="Rhea" id="RHEA:41889"/>
    </physiologicalReaction>
</comment>
<name>A0ABM3MBS0_GALME</name>
<comment type="catalytic activity">
    <reaction evidence="6">
        <text>(3R)-hydroxyoctanoyl-[ACP] = (2E)-octenoyl-[ACP] + H2O</text>
        <dbReference type="Rhea" id="RHEA:41844"/>
        <dbReference type="Rhea" id="RHEA-COMP:9634"/>
        <dbReference type="Rhea" id="RHEA-COMP:9635"/>
        <dbReference type="ChEBI" id="CHEBI:15377"/>
        <dbReference type="ChEBI" id="CHEBI:78461"/>
        <dbReference type="ChEBI" id="CHEBI:78462"/>
    </reaction>
    <physiologicalReaction direction="left-to-right" evidence="6">
        <dbReference type="Rhea" id="RHEA:41845"/>
    </physiologicalReaction>
</comment>
<dbReference type="InterPro" id="IPR014031">
    <property type="entry name" value="Ketoacyl_synth_C"/>
</dbReference>
<evidence type="ECO:0000256" key="30">
    <source>
        <dbReference type="ARBA" id="ARBA00048420"/>
    </source>
</evidence>
<dbReference type="SUPFAM" id="SSF53474">
    <property type="entry name" value="alpha/beta-Hydrolases"/>
    <property type="match status" value="1"/>
</dbReference>
<evidence type="ECO:0000256" key="15">
    <source>
        <dbReference type="ARBA" id="ARBA00023442"/>
    </source>
</evidence>
<dbReference type="Pfam" id="PF02801">
    <property type="entry name" value="Ketoacyl-synt_C"/>
    <property type="match status" value="1"/>
</dbReference>
<keyword evidence="2" id="KW-0808">Transferase</keyword>
<comment type="catalytic activity">
    <reaction evidence="33">
        <text>a 2,3-saturated acyl-[ACP] + NADP(+) = a (2E)-enoyl-[ACP] + NADPH + H(+)</text>
        <dbReference type="Rhea" id="RHEA:22564"/>
        <dbReference type="Rhea" id="RHEA-COMP:9925"/>
        <dbReference type="Rhea" id="RHEA-COMP:9926"/>
        <dbReference type="ChEBI" id="CHEBI:15378"/>
        <dbReference type="ChEBI" id="CHEBI:57783"/>
        <dbReference type="ChEBI" id="CHEBI:58349"/>
        <dbReference type="ChEBI" id="CHEBI:78784"/>
        <dbReference type="ChEBI" id="CHEBI:78785"/>
        <dbReference type="EC" id="1.3.1.39"/>
    </reaction>
    <physiologicalReaction direction="right-to-left" evidence="33">
        <dbReference type="Rhea" id="RHEA:22566"/>
    </physiologicalReaction>
</comment>
<evidence type="ECO:0000256" key="28">
    <source>
        <dbReference type="ARBA" id="ARBA00048281"/>
    </source>
</evidence>
<dbReference type="PANTHER" id="PTHR43775">
    <property type="entry name" value="FATTY ACID SYNTHASE"/>
    <property type="match status" value="1"/>
</dbReference>
<evidence type="ECO:0000256" key="18">
    <source>
        <dbReference type="ARBA" id="ARBA00047400"/>
    </source>
</evidence>
<reference evidence="50" key="1">
    <citation type="submission" date="2025-08" db="UniProtKB">
        <authorList>
            <consortium name="RefSeq"/>
        </authorList>
    </citation>
    <scope>IDENTIFICATION</scope>
    <source>
        <tissue evidence="50">Whole larvae</tissue>
    </source>
</reference>
<comment type="catalytic activity">
    <reaction evidence="19">
        <text>3-oxodecanoyl-[ACP] + NADPH + H(+) = (3R)-hydroxydecanoyl-[ACP] + NADP(+)</text>
        <dbReference type="Rhea" id="RHEA:41856"/>
        <dbReference type="Rhea" id="RHEA-COMP:9637"/>
        <dbReference type="Rhea" id="RHEA-COMP:9638"/>
        <dbReference type="ChEBI" id="CHEBI:15378"/>
        <dbReference type="ChEBI" id="CHEBI:57783"/>
        <dbReference type="ChEBI" id="CHEBI:58349"/>
        <dbReference type="ChEBI" id="CHEBI:78464"/>
        <dbReference type="ChEBI" id="CHEBI:78466"/>
    </reaction>
    <physiologicalReaction direction="left-to-right" evidence="19">
        <dbReference type="Rhea" id="RHEA:41857"/>
    </physiologicalReaction>
</comment>
<evidence type="ECO:0000256" key="38">
    <source>
        <dbReference type="ARBA" id="ARBA00049109"/>
    </source>
</evidence>
<dbReference type="Gene3D" id="3.40.50.720">
    <property type="entry name" value="NAD(P)-binding Rossmann-like Domain"/>
    <property type="match status" value="1"/>
</dbReference>
<dbReference type="SUPFAM" id="SSF53901">
    <property type="entry name" value="Thiolase-like"/>
    <property type="match status" value="2"/>
</dbReference>
<evidence type="ECO:0000256" key="41">
    <source>
        <dbReference type="ARBA" id="ARBA00049414"/>
    </source>
</evidence>
<dbReference type="Gene3D" id="3.40.47.10">
    <property type="match status" value="1"/>
</dbReference>
<dbReference type="Gene3D" id="3.90.180.10">
    <property type="entry name" value="Medium-chain alcohol dehydrogenases, catalytic domain"/>
    <property type="match status" value="1"/>
</dbReference>
<comment type="catalytic activity">
    <reaction evidence="22">
        <text>dodecanoyl-[ACP] + malonyl-[ACP] + H(+) = 3-oxotetradecanoyl-[ACP] + holo-[ACP] + CO2</text>
        <dbReference type="Rhea" id="RHEA:41884"/>
        <dbReference type="Rhea" id="RHEA-COMP:9623"/>
        <dbReference type="Rhea" id="RHEA-COMP:9644"/>
        <dbReference type="Rhea" id="RHEA-COMP:9645"/>
        <dbReference type="Rhea" id="RHEA-COMP:9685"/>
        <dbReference type="ChEBI" id="CHEBI:15378"/>
        <dbReference type="ChEBI" id="CHEBI:16526"/>
        <dbReference type="ChEBI" id="CHEBI:64479"/>
        <dbReference type="ChEBI" id="CHEBI:65264"/>
        <dbReference type="ChEBI" id="CHEBI:78449"/>
        <dbReference type="ChEBI" id="CHEBI:78473"/>
    </reaction>
    <physiologicalReaction direction="left-to-right" evidence="22">
        <dbReference type="Rhea" id="RHEA:41885"/>
    </physiologicalReaction>
</comment>
<comment type="catalytic activity">
    <reaction evidence="28">
        <text>(2E)-dodecenoyl-[ACP] + NADPH + H(+) = dodecanoyl-[ACP] + NADP(+)</text>
        <dbReference type="Rhea" id="RHEA:41880"/>
        <dbReference type="Rhea" id="RHEA-COMP:9643"/>
        <dbReference type="Rhea" id="RHEA-COMP:9644"/>
        <dbReference type="ChEBI" id="CHEBI:15378"/>
        <dbReference type="ChEBI" id="CHEBI:57783"/>
        <dbReference type="ChEBI" id="CHEBI:58349"/>
        <dbReference type="ChEBI" id="CHEBI:65264"/>
        <dbReference type="ChEBI" id="CHEBI:78472"/>
    </reaction>
    <physiologicalReaction direction="left-to-right" evidence="28">
        <dbReference type="Rhea" id="RHEA:41881"/>
    </physiologicalReaction>
</comment>
<comment type="catalytic activity">
    <reaction evidence="37">
        <text>(2E)-octadecenoyl-[ACP] + NADPH + H(+) = octadecanoyl-[ACP] + NADP(+)</text>
        <dbReference type="Rhea" id="RHEA:41928"/>
        <dbReference type="Rhea" id="RHEA-COMP:9655"/>
        <dbReference type="Rhea" id="RHEA-COMP:9656"/>
        <dbReference type="ChEBI" id="CHEBI:15378"/>
        <dbReference type="ChEBI" id="CHEBI:57783"/>
        <dbReference type="ChEBI" id="CHEBI:58349"/>
        <dbReference type="ChEBI" id="CHEBI:78489"/>
        <dbReference type="ChEBI" id="CHEBI:78495"/>
    </reaction>
    <physiologicalReaction direction="left-to-right" evidence="37">
        <dbReference type="Rhea" id="RHEA:41929"/>
    </physiologicalReaction>
</comment>
<dbReference type="SMART" id="SM00825">
    <property type="entry name" value="PKS_KS"/>
    <property type="match status" value="1"/>
</dbReference>
<evidence type="ECO:0000256" key="22">
    <source>
        <dbReference type="ARBA" id="ARBA00047578"/>
    </source>
</evidence>
<dbReference type="PROSITE" id="PS52004">
    <property type="entry name" value="KS3_2"/>
    <property type="match status" value="1"/>
</dbReference>
<feature type="domain" description="Ketosynthase family 3 (KS3)" evidence="47">
    <location>
        <begin position="25"/>
        <end position="430"/>
    </location>
</feature>
<evidence type="ECO:0000256" key="33">
    <source>
        <dbReference type="ARBA" id="ARBA00048650"/>
    </source>
</evidence>
<dbReference type="InterPro" id="IPR011032">
    <property type="entry name" value="GroES-like_sf"/>
</dbReference>
<evidence type="ECO:0000313" key="49">
    <source>
        <dbReference type="Proteomes" id="UP001652740"/>
    </source>
</evidence>
<dbReference type="PANTHER" id="PTHR43775:SF23">
    <property type="entry name" value="FATTY ACID SYNTHASE 3"/>
    <property type="match status" value="1"/>
</dbReference>
<comment type="catalytic activity">
    <reaction evidence="40">
        <text>3-oxododecanoyl-[ACP] + NADPH + H(+) = (3R)-hydroxydodecanoyl-[ACP] + NADP(+)</text>
        <dbReference type="Rhea" id="RHEA:41872"/>
        <dbReference type="Rhea" id="RHEA-COMP:9641"/>
        <dbReference type="Rhea" id="RHEA-COMP:9642"/>
        <dbReference type="ChEBI" id="CHEBI:15378"/>
        <dbReference type="ChEBI" id="CHEBI:57783"/>
        <dbReference type="ChEBI" id="CHEBI:58349"/>
        <dbReference type="ChEBI" id="CHEBI:78469"/>
        <dbReference type="ChEBI" id="CHEBI:78470"/>
    </reaction>
    <physiologicalReaction direction="left-to-right" evidence="40">
        <dbReference type="Rhea" id="RHEA:41873"/>
    </physiologicalReaction>
</comment>
<dbReference type="InterPro" id="IPR042104">
    <property type="entry name" value="PKS_dehydratase_sf"/>
</dbReference>
<gene>
    <name evidence="50" type="primary">LOC113523091</name>
</gene>
<dbReference type="Proteomes" id="UP001652740">
    <property type="component" value="Unplaced"/>
</dbReference>
<accession>A0ABM3MBS0</accession>
<comment type="catalytic activity">
    <reaction evidence="34">
        <text>holo-[ACP] + acetyl-CoA = acetyl-[ACP] + CoA</text>
        <dbReference type="Rhea" id="RHEA:41788"/>
        <dbReference type="Rhea" id="RHEA-COMP:9621"/>
        <dbReference type="Rhea" id="RHEA-COMP:9685"/>
        <dbReference type="ChEBI" id="CHEBI:57287"/>
        <dbReference type="ChEBI" id="CHEBI:57288"/>
        <dbReference type="ChEBI" id="CHEBI:64479"/>
        <dbReference type="ChEBI" id="CHEBI:78446"/>
        <dbReference type="EC" id="2.3.1.38"/>
    </reaction>
    <physiologicalReaction direction="left-to-right" evidence="34">
        <dbReference type="Rhea" id="RHEA:41789"/>
    </physiologicalReaction>
</comment>
<comment type="catalytic activity">
    <reaction evidence="13">
        <text>(3R)-hydroxyhexadecanoyl-[ACP] = (2E)-hexadecenoyl-[ACP] + H2O</text>
        <dbReference type="Rhea" id="RHEA:41908"/>
        <dbReference type="Rhea" id="RHEA-COMP:9650"/>
        <dbReference type="Rhea" id="RHEA-COMP:9651"/>
        <dbReference type="ChEBI" id="CHEBI:15377"/>
        <dbReference type="ChEBI" id="CHEBI:78480"/>
        <dbReference type="ChEBI" id="CHEBI:78481"/>
    </reaction>
    <physiologicalReaction direction="left-to-right" evidence="13">
        <dbReference type="Rhea" id="RHEA:41909"/>
    </physiologicalReaction>
</comment>
<evidence type="ECO:0000256" key="4">
    <source>
        <dbReference type="ARBA" id="ARBA00022898"/>
    </source>
</evidence>
<dbReference type="Gene3D" id="3.40.366.10">
    <property type="entry name" value="Malonyl-Coenzyme A Acyl Carrier Protein, domain 2"/>
    <property type="match status" value="1"/>
</dbReference>
<evidence type="ECO:0000256" key="11">
    <source>
        <dbReference type="ARBA" id="ARBA00023398"/>
    </source>
</evidence>
<evidence type="ECO:0000256" key="31">
    <source>
        <dbReference type="ARBA" id="ARBA00048506"/>
    </source>
</evidence>
<dbReference type="InterPro" id="IPR036291">
    <property type="entry name" value="NAD(P)-bd_dom_sf"/>
</dbReference>
<evidence type="ECO:0000256" key="39">
    <source>
        <dbReference type="ARBA" id="ARBA00049171"/>
    </source>
</evidence>
<dbReference type="InterPro" id="IPR049900">
    <property type="entry name" value="PKS_mFAS_DH"/>
</dbReference>
<sequence length="2352" mass="263642">MAPTPQETFYENATPKETVHRPLTGNEVVISGLSGIFPKSNSVLEFMNNLNNKVDMVTADNPRWIFNHPEVPKHLGKVNGMSKFDAQFFRVHFKQACTMEPMSRKLLEHAYSAIYDSGINPLQLRGLKVGVFIGSTFSESERIVIYENVQRNGFGITGSNKAMYANRISYWIDGKGPSYALDVGCGSSMACLEYAYKSISSGQCDAAIVGGCNLCMQPTISLNNKRAGFLCMDGKSKCFDKNSDGYVRSDAISVLFLQKAKHAKRIYSEVYYVKGKYGLKGEGENFCAIREPKEIQEFLEAFYSEINVSPKDVEYIEGHGSANATAERNELQAIANVFEKDTPIQVGSVVSNMGHSEPAFGTCALTKVCLAYHQGIIPPNLHFNEPHDEIPAVREGKIQVVNEHTPFGRSFAALNCFSYTGVNIHVLLKGHYKEKDPERYKCNIPRMVFISGRQESSVNHVFGFLKNQPIDPEQIGLLHNIHENEIPGHMCRGYIILDSNEQKETVCVSESVEHFPGARRPLWLAYSGMGSQWPAMAAGLMRLPIFAAAVHRCQKALEPKGIDLIHILTHPDKAIYDNILHSFVGIAAVQIGLTDILRELGIVPDNIIGHSVGELGCAYADGCFTTEEMILAAYSRGLVSVQTPFIRGSMAAVGIGHQAVLDLCPPEIEVACHNSAESSTISGPADIMKEFVSDLTKRGIFAKEVPCSNIAYHSRYIAEAGPALLKYLSEVIKEPKERSPKWVSTSVPQDQWGEPKAKYSSAEYHTNNLLNAVLFEETSKLIPSNALVIEVAPHGLLQAILKRALSECVHVPLTRRGGTDPVKYLLEAIGKLYQAGLNPKLDILYPKIEYPVATGTSLLSHFVDWVHSEDWPEARYNTKKRVVATNRRFIMSIFDDDYKYFEGHVRDGLIMFPEAAILFLVWETLAMYKEVDYREMSVIFKDINFHGEAVIRKEVPLKFEILIYKGSYFFEVIYENACLVDGYIIQDNEPNVSVDENEEPVDNVATDQDIILDSNEIYRFFNQRGLAYRGEFQSVRTINNNFSKASVKWTGEWVTLLDSMIQINILAKNYDGLSTTKVIKSLTINPIEHNRIVENLPKGSDSIDVTYNAISAVTRCGGIQLKNIEFYEKPFKQQVPDVLQTKQFIPHFLTGYIDLISALQINLQIIADNVVENHINVVNLSSPSFVITNNAIKEAANKIPEAEFNMITKEIEDFSSIKTNKHVLKANVVIVDNLLSDEKKMNNLHSGLNKNTFVITIEKDTSKIYPKYKLFDVITLMSMQSQFIVLLKKADVVKEKQNIKTISIAHDLNFSWVPEVEKELRSSSHVILVSDKQHYCGLIGLVKRLKNKYQGNIRLVVIEDYHAPSFTLEDSLYQDQLQKQLVFNILKQGKWGSYYYVPSGKSTQLRSIKLTSAVPGELASLTWTEAATPSASKTSVTVHYAGPSVRDVQRVVGRVRDNKEFGMDFSGITNKGEKVMGLISGGALSSTVEVDSNLLWPVPQHWSLEDAATVPLPYIHAYYCLAIRMQLLKGMTVLVVGGAGALGQAALAVCTALGCTVYAAVSDLRKKHFLLKLFPTLDANKIGNSSDISFKDMVLAGTKNQRCDVVINCATGTICEAAMQCGGRSSIVFNVNDYDLQENLSFGMNKLTDERNFMSVNMSYIFEPENVNIRKTLQLYISEGIASGIIRPLTRVLYAPNDIIKAFRLLSQGKHRGRVLIRMRDPVTTDFGCNGIPIITYSPTQSQIVVCDEIILGTELIDRLVKRGAMNVLVQAEPNSLTGYFQSKLESWRAHGATIKLVSVNLQTEKGCVDLFSEGMKLGNVEGIFVAQKHYNNKEETLKKEDASNKFKETALVVANLDLISRNVCRELKYFVVLARSSENATDEYSTSVSERVCEMRTEVGLPALFYRVDWTDELSTNSSKQHKLQLQSYFSILNALETSLKLENSNVISFNLNKRISENAISKIETILGIKNINDVPDDVSLTDLGLYEVSIEEIKSVLKESYHIVYPTKTIKEMTIASLKNLKNDVMVQNTKFNSGLGAFYTFIDDDECKATEPMVVMPTKLNSTIENEEELDFNANFLAMIPGFEGHYSIFRTISERLRIQAMTFQLGPDLKDQTIPQMASNILTFVKKRFELKKTFYILGYSFGVNIALELAALMEKDGHKGIVFCLDSSPDALRVHLNAYVGNLSDSKLENAIIEHFYQLMAGKHSDELRKDLEIADTWPQKVEACTLKLKGLAHYSLEYKNSIFDEAYRRIKMAKEYEPNFKLESQLVLIRGIAHPKAENIAEDYNLSKYTKQPVKIFDIETDHSLAPNDCRISNIINSMLDSDLTEEYKKTSQCEVYYANAFKMF</sequence>
<dbReference type="InterPro" id="IPR001227">
    <property type="entry name" value="Ac_transferase_dom_sf"/>
</dbReference>
<evidence type="ECO:0000256" key="35">
    <source>
        <dbReference type="ARBA" id="ARBA00048704"/>
    </source>
</evidence>
<dbReference type="InterPro" id="IPR029058">
    <property type="entry name" value="AB_hydrolase_fold"/>
</dbReference>
<comment type="catalytic activity">
    <reaction evidence="42">
        <text>3-oxooctanoyl-[ACP] + NADPH + H(+) = (3R)-hydroxyoctanoyl-[ACP] + NADP(+)</text>
        <dbReference type="Rhea" id="RHEA:41840"/>
        <dbReference type="Rhea" id="RHEA-COMP:9633"/>
        <dbReference type="Rhea" id="RHEA-COMP:9634"/>
        <dbReference type="ChEBI" id="CHEBI:15378"/>
        <dbReference type="ChEBI" id="CHEBI:57783"/>
        <dbReference type="ChEBI" id="CHEBI:58349"/>
        <dbReference type="ChEBI" id="CHEBI:78460"/>
        <dbReference type="ChEBI" id="CHEBI:78461"/>
    </reaction>
    <physiologicalReaction direction="left-to-right" evidence="42">
        <dbReference type="Rhea" id="RHEA:41841"/>
    </physiologicalReaction>
</comment>
<comment type="catalytic activity">
    <reaction evidence="43">
        <text>butanoyl-[ACP] + malonyl-[ACP] + H(+) = 3-oxohexanoyl-[ACP] + holo-[ACP] + CO2</text>
        <dbReference type="Rhea" id="RHEA:41820"/>
        <dbReference type="Rhea" id="RHEA-COMP:9623"/>
        <dbReference type="Rhea" id="RHEA-COMP:9628"/>
        <dbReference type="Rhea" id="RHEA-COMP:9629"/>
        <dbReference type="Rhea" id="RHEA-COMP:9685"/>
        <dbReference type="ChEBI" id="CHEBI:15378"/>
        <dbReference type="ChEBI" id="CHEBI:16526"/>
        <dbReference type="ChEBI" id="CHEBI:64479"/>
        <dbReference type="ChEBI" id="CHEBI:78449"/>
        <dbReference type="ChEBI" id="CHEBI:78454"/>
        <dbReference type="ChEBI" id="CHEBI:78456"/>
    </reaction>
    <physiologicalReaction direction="left-to-right" evidence="43">
        <dbReference type="Rhea" id="RHEA:41821"/>
    </physiologicalReaction>
</comment>
<dbReference type="Gene3D" id="3.10.129.110">
    <property type="entry name" value="Polyketide synthase dehydratase"/>
    <property type="match status" value="1"/>
</dbReference>
<dbReference type="InterPro" id="IPR050091">
    <property type="entry name" value="PKS_NRPS_Biosynth_Enz"/>
</dbReference>
<evidence type="ECO:0000256" key="25">
    <source>
        <dbReference type="ARBA" id="ARBA00047953"/>
    </source>
</evidence>
<comment type="catalytic activity">
    <reaction evidence="45">
        <text>octanoyl-[ACP] + malonyl-[ACP] + H(+) = 3-oxodecanoyl-[ACP] + holo-[ACP] + CO2</text>
        <dbReference type="Rhea" id="RHEA:41852"/>
        <dbReference type="Rhea" id="RHEA-COMP:9623"/>
        <dbReference type="Rhea" id="RHEA-COMP:9636"/>
        <dbReference type="Rhea" id="RHEA-COMP:9637"/>
        <dbReference type="Rhea" id="RHEA-COMP:9685"/>
        <dbReference type="ChEBI" id="CHEBI:15378"/>
        <dbReference type="ChEBI" id="CHEBI:16526"/>
        <dbReference type="ChEBI" id="CHEBI:64479"/>
        <dbReference type="ChEBI" id="CHEBI:78449"/>
        <dbReference type="ChEBI" id="CHEBI:78463"/>
        <dbReference type="ChEBI" id="CHEBI:78464"/>
    </reaction>
    <physiologicalReaction direction="left-to-right" evidence="45">
        <dbReference type="Rhea" id="RHEA:41853"/>
    </physiologicalReaction>
</comment>
<evidence type="ECO:0000256" key="46">
    <source>
        <dbReference type="PROSITE-ProRule" id="PRU01363"/>
    </source>
</evidence>
<comment type="catalytic activity">
    <reaction evidence="44">
        <text>(2E)-decenoyl-[ACP] + NADPH + H(+) = decanoyl-[ACP] + NADP(+)</text>
        <dbReference type="Rhea" id="RHEA:41864"/>
        <dbReference type="Rhea" id="RHEA-COMP:9639"/>
        <dbReference type="Rhea" id="RHEA-COMP:9640"/>
        <dbReference type="ChEBI" id="CHEBI:15378"/>
        <dbReference type="ChEBI" id="CHEBI:57783"/>
        <dbReference type="ChEBI" id="CHEBI:58349"/>
        <dbReference type="ChEBI" id="CHEBI:78467"/>
        <dbReference type="ChEBI" id="CHEBI:78468"/>
    </reaction>
    <physiologicalReaction direction="left-to-right" evidence="44">
        <dbReference type="Rhea" id="RHEA:41865"/>
    </physiologicalReaction>
</comment>
<dbReference type="InterPro" id="IPR001031">
    <property type="entry name" value="Thioesterase"/>
</dbReference>
<evidence type="ECO:0000256" key="3">
    <source>
        <dbReference type="ARBA" id="ARBA00022799"/>
    </source>
</evidence>
<feature type="region of interest" description="N-terminal hotdog fold" evidence="46">
    <location>
        <begin position="867"/>
        <end position="999"/>
    </location>
</feature>
<evidence type="ECO:0000256" key="19">
    <source>
        <dbReference type="ARBA" id="ARBA00047440"/>
    </source>
</evidence>
<comment type="catalytic activity">
    <reaction evidence="35">
        <text>hexadecanoyl-[ACP] + H2O = hexadecanoate + holo-[ACP] + H(+)</text>
        <dbReference type="Rhea" id="RHEA:41932"/>
        <dbReference type="Rhea" id="RHEA-COMP:9652"/>
        <dbReference type="Rhea" id="RHEA-COMP:9685"/>
        <dbReference type="ChEBI" id="CHEBI:7896"/>
        <dbReference type="ChEBI" id="CHEBI:15377"/>
        <dbReference type="ChEBI" id="CHEBI:15378"/>
        <dbReference type="ChEBI" id="CHEBI:64479"/>
        <dbReference type="ChEBI" id="CHEBI:78483"/>
        <dbReference type="EC" id="3.1.2.14"/>
    </reaction>
    <physiologicalReaction direction="left-to-right" evidence="35">
        <dbReference type="Rhea" id="RHEA:41933"/>
    </physiologicalReaction>
</comment>
<comment type="catalytic activity">
    <reaction evidence="14">
        <text>(3R)-hydroxybutanoyl-[ACP] = (2E)-butenoyl-[ACP] + H2O</text>
        <dbReference type="Rhea" id="RHEA:41808"/>
        <dbReference type="Rhea" id="RHEA-COMP:9626"/>
        <dbReference type="Rhea" id="RHEA-COMP:9627"/>
        <dbReference type="ChEBI" id="CHEBI:15377"/>
        <dbReference type="ChEBI" id="CHEBI:78451"/>
        <dbReference type="ChEBI" id="CHEBI:78453"/>
    </reaction>
    <physiologicalReaction direction="left-to-right" evidence="14">
        <dbReference type="Rhea" id="RHEA:41809"/>
    </physiologicalReaction>
</comment>
<keyword evidence="49" id="KW-1185">Reference proteome</keyword>
<comment type="catalytic activity">
    <reaction evidence="8">
        <text>(3R)-hydroxyhexanoyl-[ACP] = (2E)-hexenoyl-[ACP] + H2O</text>
        <dbReference type="Rhea" id="RHEA:41828"/>
        <dbReference type="Rhea" id="RHEA-COMP:9630"/>
        <dbReference type="Rhea" id="RHEA-COMP:9631"/>
        <dbReference type="ChEBI" id="CHEBI:15377"/>
        <dbReference type="ChEBI" id="CHEBI:78457"/>
        <dbReference type="ChEBI" id="CHEBI:78458"/>
    </reaction>
    <physiologicalReaction direction="left-to-right" evidence="8">
        <dbReference type="Rhea" id="RHEA:41829"/>
    </physiologicalReaction>
</comment>